<comment type="caution">
    <text evidence="3">The sequence shown here is derived from an EMBL/GenBank/DDBJ whole genome shotgun (WGS) entry which is preliminary data.</text>
</comment>
<dbReference type="InterPro" id="IPR036282">
    <property type="entry name" value="Glutathione-S-Trfase_C_sf"/>
</dbReference>
<evidence type="ECO:0000313" key="4">
    <source>
        <dbReference type="Proteomes" id="UP000184514"/>
    </source>
</evidence>
<dbReference type="Pfam" id="PF17171">
    <property type="entry name" value="GST_C_6"/>
    <property type="match status" value="1"/>
</dbReference>
<evidence type="ECO:0008006" key="5">
    <source>
        <dbReference type="Google" id="ProtNLM"/>
    </source>
</evidence>
<dbReference type="InterPro" id="IPR033468">
    <property type="entry name" value="Metaxin_GST"/>
</dbReference>
<accession>A0A1L9NUX9</accession>
<dbReference type="Gene3D" id="1.20.1050.10">
    <property type="match status" value="1"/>
</dbReference>
<dbReference type="CDD" id="cd03054">
    <property type="entry name" value="GST_N_Metaxin"/>
    <property type="match status" value="1"/>
</dbReference>
<dbReference type="Proteomes" id="UP000184514">
    <property type="component" value="Unassembled WGS sequence"/>
</dbReference>
<dbReference type="AlphaFoldDB" id="A0A1L9NUX9"/>
<dbReference type="InterPro" id="IPR050931">
    <property type="entry name" value="Mito_Protein_Transport_Metaxin"/>
</dbReference>
<evidence type="ECO:0000313" key="3">
    <source>
        <dbReference type="EMBL" id="OJI93105.1"/>
    </source>
</evidence>
<dbReference type="EMBL" id="MLCB01000156">
    <property type="protein sequence ID" value="OJI93105.1"/>
    <property type="molecule type" value="Genomic_DNA"/>
</dbReference>
<sequence>MLTLLTFPGSFGAPSHSPYCVKAMCLLQMSGQEWQPEYLHDPRKMPLSRLPVLRAGTELIPDSASIQMYLENKGVDFNKGLSADQKAQSHALIQMCEAGLYNILVHDRWLVDESWEHTRAEFFKTIPWLIRGSLTRQLRKGVRAKMIAQGTAQFSEDERAARMMLDLNALSTKLGDQAFLFGAKPTAADAAIAPVLDMIINLPVKTGARELLKGWEGLPAYVARVRDAAYPKL</sequence>
<dbReference type="SUPFAM" id="SSF52833">
    <property type="entry name" value="Thioredoxin-like"/>
    <property type="match status" value="1"/>
</dbReference>
<dbReference type="OrthoDB" id="7664269at2"/>
<dbReference type="PANTHER" id="PTHR12289:SF41">
    <property type="entry name" value="FAILED AXON CONNECTIONS-RELATED"/>
    <property type="match status" value="1"/>
</dbReference>
<dbReference type="InterPro" id="IPR026928">
    <property type="entry name" value="FAX/IsoI-like"/>
</dbReference>
<dbReference type="SFLD" id="SFLDG01200">
    <property type="entry name" value="SUF1.1"/>
    <property type="match status" value="1"/>
</dbReference>
<reference evidence="3 4" key="1">
    <citation type="submission" date="2016-10" db="EMBL/GenBank/DDBJ databases">
        <title>Genome sequence of Planktotalea frisia SH6-1.</title>
        <authorList>
            <person name="Poehlein A."/>
            <person name="Bakenhus I."/>
            <person name="Voget S."/>
            <person name="Brinkhoff T."/>
            <person name="Simon M."/>
        </authorList>
    </citation>
    <scope>NUCLEOTIDE SEQUENCE [LARGE SCALE GENOMIC DNA]</scope>
    <source>
        <strain evidence="3 4">SH6-1</strain>
    </source>
</reference>
<organism evidence="3 4">
    <name type="scientific">Planktotalea frisia</name>
    <dbReference type="NCBI Taxonomy" id="696762"/>
    <lineage>
        <taxon>Bacteria</taxon>
        <taxon>Pseudomonadati</taxon>
        <taxon>Pseudomonadota</taxon>
        <taxon>Alphaproteobacteria</taxon>
        <taxon>Rhodobacterales</taxon>
        <taxon>Paracoccaceae</taxon>
        <taxon>Planktotalea</taxon>
    </lineage>
</organism>
<dbReference type="InterPro" id="IPR040079">
    <property type="entry name" value="Glutathione_S-Trfase"/>
</dbReference>
<evidence type="ECO:0000259" key="1">
    <source>
        <dbReference type="Pfam" id="PF17171"/>
    </source>
</evidence>
<dbReference type="InterPro" id="IPR036249">
    <property type="entry name" value="Thioredoxin-like_sf"/>
</dbReference>
<dbReference type="RefSeq" id="WP_072631217.1">
    <property type="nucleotide sequence ID" value="NZ_MLCB01000156.1"/>
</dbReference>
<proteinExistence type="predicted"/>
<dbReference type="GO" id="GO:0005737">
    <property type="term" value="C:cytoplasm"/>
    <property type="evidence" value="ECO:0007669"/>
    <property type="project" value="TreeGrafter"/>
</dbReference>
<dbReference type="SFLD" id="SFLDS00019">
    <property type="entry name" value="Glutathione_Transferase_(cytos"/>
    <property type="match status" value="1"/>
</dbReference>
<feature type="domain" description="Metaxin glutathione S-transferase" evidence="1">
    <location>
        <begin position="166"/>
        <end position="225"/>
    </location>
</feature>
<dbReference type="PANTHER" id="PTHR12289">
    <property type="entry name" value="METAXIN RELATED"/>
    <property type="match status" value="1"/>
</dbReference>
<protein>
    <recommendedName>
        <fullName evidence="5">Glutathione S-transferase</fullName>
    </recommendedName>
</protein>
<keyword evidence="4" id="KW-1185">Reference proteome</keyword>
<dbReference type="SFLD" id="SFLDG01180">
    <property type="entry name" value="SUF1"/>
    <property type="match status" value="1"/>
</dbReference>
<name>A0A1L9NUX9_9RHOB</name>
<dbReference type="Pfam" id="PF17172">
    <property type="entry name" value="GST_N_4"/>
    <property type="match status" value="1"/>
</dbReference>
<dbReference type="Gene3D" id="3.40.30.10">
    <property type="entry name" value="Glutaredoxin"/>
    <property type="match status" value="1"/>
</dbReference>
<gene>
    <name evidence="3" type="ORF">PFRI_26840</name>
</gene>
<feature type="domain" description="Thioredoxin-like fold" evidence="2">
    <location>
        <begin position="18"/>
        <end position="113"/>
    </location>
</feature>
<dbReference type="InterPro" id="IPR012336">
    <property type="entry name" value="Thioredoxin-like_fold"/>
</dbReference>
<dbReference type="SUPFAM" id="SSF47616">
    <property type="entry name" value="GST C-terminal domain-like"/>
    <property type="match status" value="1"/>
</dbReference>
<dbReference type="STRING" id="696762.PFRI_26840"/>
<evidence type="ECO:0000259" key="2">
    <source>
        <dbReference type="Pfam" id="PF17172"/>
    </source>
</evidence>